<dbReference type="InterPro" id="IPR012548">
    <property type="entry name" value="MATCAP"/>
</dbReference>
<reference evidence="5 6" key="1">
    <citation type="submission" date="2016-11" db="EMBL/GenBank/DDBJ databases">
        <authorList>
            <person name="Jaros S."/>
            <person name="Januszkiewicz K."/>
            <person name="Wedrychowicz H."/>
        </authorList>
    </citation>
    <scope>NUCLEOTIDE SEQUENCE [LARGE SCALE GENOMIC DNA]</scope>
    <source>
        <strain evidence="5 6">CGMCC 1.8863</strain>
    </source>
</reference>
<dbReference type="PANTHER" id="PTHR31817:SF0">
    <property type="entry name" value="CHROMOSOME UNDETERMINED SCAFFOLD_67, WHOLE GENOME SHOTGUN SEQUENCE"/>
    <property type="match status" value="1"/>
</dbReference>
<sequence length="420" mass="48591">MVIKVAEFAIELNELINSSPRMGSLRINVKMSKEEVLKEKRLQYPQLFKIDANLDQLVKKIELISYVNPLNIETEKQRFFASKYVESPVFKYRKLPFDPYKLHQLFFSQQIDRIKDEQIRAFYQDVIYFYANMIQCIETIGQGKKFFYNSLSTYGTPTKKDVQNAKFILHFSDEPLSEDMEKKYSPEDARLFFENFVEQYNFPLNIAYSTSIAADAMVQNSSQSLLIKKNAVFSKNQLLTLANHEIGVHLVTTYNAMLQPLKVFSNGLPRNVETQEGLAVFSEYMSGALTLKRLKELAYRVLASDSLIKGYSFADTFDMIHSKYKLNRDDAFTITLRAHRGGGFTKDRLYLSGLRKIHKRYKSGLSMDTLLTGKVSLEYESTMLRMRELGLVLQPAHGNIAYTKNKNKNETLDFILNNLK</sequence>
<dbReference type="PANTHER" id="PTHR31817">
    <property type="match status" value="1"/>
</dbReference>
<dbReference type="STRING" id="558155.SAMN04487911_10573"/>
<keyword evidence="3" id="KW-0378">Hydrolase</keyword>
<dbReference type="Proteomes" id="UP000184231">
    <property type="component" value="Unassembled WGS sequence"/>
</dbReference>
<dbReference type="EMBL" id="FQYX01000005">
    <property type="protein sequence ID" value="SHI74587.1"/>
    <property type="molecule type" value="Genomic_DNA"/>
</dbReference>
<dbReference type="GO" id="GO:0080164">
    <property type="term" value="P:regulation of nitric oxide metabolic process"/>
    <property type="evidence" value="ECO:0007669"/>
    <property type="project" value="TreeGrafter"/>
</dbReference>
<dbReference type="GO" id="GO:0006508">
    <property type="term" value="P:proteolysis"/>
    <property type="evidence" value="ECO:0007669"/>
    <property type="project" value="UniProtKB-KW"/>
</dbReference>
<comment type="cofactor">
    <cofactor evidence="1">
        <name>Zn(2+)</name>
        <dbReference type="ChEBI" id="CHEBI:29105"/>
    </cofactor>
</comment>
<evidence type="ECO:0000313" key="6">
    <source>
        <dbReference type="Proteomes" id="UP000184231"/>
    </source>
</evidence>
<dbReference type="Pfam" id="PF08014">
    <property type="entry name" value="MATCAP"/>
    <property type="match status" value="1"/>
</dbReference>
<dbReference type="SMART" id="SM01154">
    <property type="entry name" value="DUF1704"/>
    <property type="match status" value="1"/>
</dbReference>
<gene>
    <name evidence="5" type="ORF">SAMN04487911_10573</name>
</gene>
<evidence type="ECO:0008006" key="7">
    <source>
        <dbReference type="Google" id="ProtNLM"/>
    </source>
</evidence>
<name>A0A1M6DMS4_9FLAO</name>
<keyword evidence="2" id="KW-0645">Protease</keyword>
<evidence type="ECO:0000313" key="5">
    <source>
        <dbReference type="EMBL" id="SHI74587.1"/>
    </source>
</evidence>
<organism evidence="5 6">
    <name type="scientific">Arenibacter nanhaiticus</name>
    <dbReference type="NCBI Taxonomy" id="558155"/>
    <lineage>
        <taxon>Bacteria</taxon>
        <taxon>Pseudomonadati</taxon>
        <taxon>Bacteroidota</taxon>
        <taxon>Flavobacteriia</taxon>
        <taxon>Flavobacteriales</taxon>
        <taxon>Flavobacteriaceae</taxon>
        <taxon>Arenibacter</taxon>
    </lineage>
</organism>
<keyword evidence="6" id="KW-1185">Reference proteome</keyword>
<accession>A0A1M6DMS4</accession>
<dbReference type="GO" id="GO:0008237">
    <property type="term" value="F:metallopeptidase activity"/>
    <property type="evidence" value="ECO:0007669"/>
    <property type="project" value="UniProtKB-KW"/>
</dbReference>
<proteinExistence type="predicted"/>
<evidence type="ECO:0000256" key="1">
    <source>
        <dbReference type="ARBA" id="ARBA00001947"/>
    </source>
</evidence>
<evidence type="ECO:0000256" key="2">
    <source>
        <dbReference type="ARBA" id="ARBA00022670"/>
    </source>
</evidence>
<evidence type="ECO:0000256" key="3">
    <source>
        <dbReference type="ARBA" id="ARBA00022801"/>
    </source>
</evidence>
<keyword evidence="4" id="KW-0482">Metalloprotease</keyword>
<dbReference type="AlphaFoldDB" id="A0A1M6DMS4"/>
<protein>
    <recommendedName>
        <fullName evidence="7">DUF1704 domain-containing protein</fullName>
    </recommendedName>
</protein>
<evidence type="ECO:0000256" key="4">
    <source>
        <dbReference type="ARBA" id="ARBA00023049"/>
    </source>
</evidence>